<dbReference type="InterPro" id="IPR051532">
    <property type="entry name" value="Ester_Hydrolysis_Enzymes"/>
</dbReference>
<reference evidence="2" key="1">
    <citation type="submission" date="2016-01" db="EMBL/GenBank/DDBJ databases">
        <authorList>
            <person name="Mitreva M."/>
            <person name="Pepin K.H."/>
            <person name="Mihindukulasuriya K.A."/>
            <person name="Fulton R."/>
            <person name="Fronick C."/>
            <person name="O'Laughlin M."/>
            <person name="Miner T."/>
            <person name="Herter B."/>
            <person name="Rosa B.A."/>
            <person name="Cordes M."/>
            <person name="Tomlinson C."/>
            <person name="Wollam A."/>
            <person name="Palsikar V.B."/>
            <person name="Mardis E.R."/>
            <person name="Wilson R.K."/>
        </authorList>
    </citation>
    <scope>NUCLEOTIDE SEQUENCE [LARGE SCALE GENOMIC DNA]</scope>
    <source>
        <strain evidence="2">DNF01167</strain>
    </source>
</reference>
<dbReference type="PANTHER" id="PTHR30383">
    <property type="entry name" value="THIOESTERASE 1/PROTEASE 1/LYSOPHOSPHOLIPASE L1"/>
    <property type="match status" value="1"/>
</dbReference>
<comment type="caution">
    <text evidence="1">The sequence shown here is derived from an EMBL/GenBank/DDBJ whole genome shotgun (WGS) entry which is preliminary data.</text>
</comment>
<dbReference type="Gene3D" id="3.40.50.1110">
    <property type="entry name" value="SGNH hydrolase"/>
    <property type="match status" value="1"/>
</dbReference>
<dbReference type="InterPro" id="IPR036514">
    <property type="entry name" value="SGNH_hydro_sf"/>
</dbReference>
<name>A0A134A2M9_9BACL</name>
<dbReference type="PANTHER" id="PTHR30383:SF29">
    <property type="entry name" value="SGNH HYDROLASE-TYPE ESTERASE DOMAIN-CONTAINING PROTEIN"/>
    <property type="match status" value="1"/>
</dbReference>
<evidence type="ECO:0000313" key="1">
    <source>
        <dbReference type="EMBL" id="KXB61954.1"/>
    </source>
</evidence>
<sequence>MEKIMRILCIGDSNTWGYVPGEDGVRTEKRWTNLLAEFRSNDTIIEEGLCGRTVTARDTILPVRCGIDTLPVLMLSHVPVDLVIIMLGTNDLKKQFNPSAKHISSGIEEYIKYIKNPNLITGYKIPKILVVSPVPLRDEIVERQSLFGNFDENSLKQSKFLAQTFKEVSDKYEVDFLNAGRVAETSLVDCIHLDDKNHEKLAKYIASKVSEILDYEEAR</sequence>
<dbReference type="STRING" id="1379.HMPREF3186_00520"/>
<dbReference type="InterPro" id="IPR001087">
    <property type="entry name" value="GDSL"/>
</dbReference>
<dbReference type="SUPFAM" id="SSF52266">
    <property type="entry name" value="SGNH hydrolase"/>
    <property type="match status" value="1"/>
</dbReference>
<accession>A0A134A2M9</accession>
<dbReference type="EMBL" id="LSDC01000030">
    <property type="protein sequence ID" value="KXB61954.1"/>
    <property type="molecule type" value="Genomic_DNA"/>
</dbReference>
<dbReference type="Pfam" id="PF00657">
    <property type="entry name" value="Lipase_GDSL"/>
    <property type="match status" value="1"/>
</dbReference>
<organism evidence="1 2">
    <name type="scientific">Gemella haemolysans</name>
    <dbReference type="NCBI Taxonomy" id="1379"/>
    <lineage>
        <taxon>Bacteria</taxon>
        <taxon>Bacillati</taxon>
        <taxon>Bacillota</taxon>
        <taxon>Bacilli</taxon>
        <taxon>Bacillales</taxon>
        <taxon>Gemellaceae</taxon>
        <taxon>Gemella</taxon>
    </lineage>
</organism>
<dbReference type="Proteomes" id="UP000070355">
    <property type="component" value="Unassembled WGS sequence"/>
</dbReference>
<evidence type="ECO:0000313" key="2">
    <source>
        <dbReference type="Proteomes" id="UP000070355"/>
    </source>
</evidence>
<dbReference type="PATRIC" id="fig|1379.3.peg.517"/>
<gene>
    <name evidence="1" type="ORF">HMPREF3186_00520</name>
</gene>
<protein>
    <submittedName>
        <fullName evidence="1">GDSL-like protein</fullName>
    </submittedName>
</protein>
<proteinExistence type="predicted"/>
<dbReference type="AlphaFoldDB" id="A0A134A2M9"/>